<evidence type="ECO:0000256" key="1">
    <source>
        <dbReference type="SAM" id="MobiDB-lite"/>
    </source>
</evidence>
<evidence type="ECO:0000313" key="3">
    <source>
        <dbReference type="Proteomes" id="UP000237822"/>
    </source>
</evidence>
<comment type="caution">
    <text evidence="2">The sequence shown here is derived from an EMBL/GenBank/DDBJ whole genome shotgun (WGS) entry which is preliminary data.</text>
</comment>
<dbReference type="AlphaFoldDB" id="A0A2T0UNH2"/>
<feature type="region of interest" description="Disordered" evidence="1">
    <location>
        <begin position="1"/>
        <end position="53"/>
    </location>
</feature>
<sequence>MSAARLAASHAFGLSSSERQAAASPSHGHVVVRSQPRSSASRYAFHEPVRACR</sequence>
<evidence type="ECO:0000313" key="2">
    <source>
        <dbReference type="EMBL" id="PRY59418.1"/>
    </source>
</evidence>
<gene>
    <name evidence="2" type="ORF">BCF74_1095</name>
</gene>
<accession>A0A2T0UNH2</accession>
<dbReference type="EMBL" id="PVTI01000009">
    <property type="protein sequence ID" value="PRY59418.1"/>
    <property type="molecule type" value="Genomic_DNA"/>
</dbReference>
<feature type="compositionally biased region" description="Basic and acidic residues" evidence="1">
    <location>
        <begin position="44"/>
        <end position="53"/>
    </location>
</feature>
<organism evidence="2 3">
    <name type="scientific">Knoellia remsis</name>
    <dbReference type="NCBI Taxonomy" id="407159"/>
    <lineage>
        <taxon>Bacteria</taxon>
        <taxon>Bacillati</taxon>
        <taxon>Actinomycetota</taxon>
        <taxon>Actinomycetes</taxon>
        <taxon>Micrococcales</taxon>
        <taxon>Intrasporangiaceae</taxon>
        <taxon>Knoellia</taxon>
    </lineage>
</organism>
<dbReference type="Proteomes" id="UP000237822">
    <property type="component" value="Unassembled WGS sequence"/>
</dbReference>
<proteinExistence type="predicted"/>
<reference evidence="2 3" key="1">
    <citation type="submission" date="2018-03" db="EMBL/GenBank/DDBJ databases">
        <title>Genomic Encyclopedia of Archaeal and Bacterial Type Strains, Phase II (KMG-II): from individual species to whole genera.</title>
        <authorList>
            <person name="Goeker M."/>
        </authorList>
    </citation>
    <scope>NUCLEOTIDE SEQUENCE [LARGE SCALE GENOMIC DNA]</scope>
    <source>
        <strain evidence="2 3">ATCC BAA-1496</strain>
    </source>
</reference>
<name>A0A2T0UNH2_9MICO</name>
<protein>
    <submittedName>
        <fullName evidence="2">Uncharacterized protein</fullName>
    </submittedName>
</protein>
<keyword evidence="3" id="KW-1185">Reference proteome</keyword>